<evidence type="ECO:0000313" key="12">
    <source>
        <dbReference type="EMBL" id="GMH61241.1"/>
    </source>
</evidence>
<dbReference type="GO" id="GO:0000287">
    <property type="term" value="F:magnesium ion binding"/>
    <property type="evidence" value="ECO:0007669"/>
    <property type="project" value="TreeGrafter"/>
</dbReference>
<dbReference type="InterPro" id="IPR036412">
    <property type="entry name" value="HAD-like_sf"/>
</dbReference>
<dbReference type="GO" id="GO:0036424">
    <property type="term" value="F:L-phosphoserine phosphatase activity"/>
    <property type="evidence" value="ECO:0007669"/>
    <property type="project" value="InterPro"/>
</dbReference>
<evidence type="ECO:0000256" key="8">
    <source>
        <dbReference type="ARBA" id="ARBA00022842"/>
    </source>
</evidence>
<evidence type="ECO:0000256" key="11">
    <source>
        <dbReference type="PIRSR" id="PIRSR604469-1"/>
    </source>
</evidence>
<keyword evidence="8" id="KW-0460">Magnesium</keyword>
<dbReference type="OrthoDB" id="27226at2759"/>
<dbReference type="InterPro" id="IPR023214">
    <property type="entry name" value="HAD_sf"/>
</dbReference>
<dbReference type="CDD" id="cd04309">
    <property type="entry name" value="HAD_PSP_eu"/>
    <property type="match status" value="1"/>
</dbReference>
<reference evidence="13" key="1">
    <citation type="journal article" date="2023" name="Commun. Biol.">
        <title>Genome analysis of Parmales, the sister group of diatoms, reveals the evolutionary specialization of diatoms from phago-mixotrophs to photoautotrophs.</title>
        <authorList>
            <person name="Ban H."/>
            <person name="Sato S."/>
            <person name="Yoshikawa S."/>
            <person name="Yamada K."/>
            <person name="Nakamura Y."/>
            <person name="Ichinomiya M."/>
            <person name="Sato N."/>
            <person name="Blanc-Mathieu R."/>
            <person name="Endo H."/>
            <person name="Kuwata A."/>
            <person name="Ogata H."/>
        </authorList>
    </citation>
    <scope>NUCLEOTIDE SEQUENCE [LARGE SCALE GENOMIC DNA]</scope>
    <source>
        <strain evidence="13">NIES 3700</strain>
    </source>
</reference>
<accession>A0A9W7A0E7</accession>
<comment type="caution">
    <text evidence="12">The sequence shown here is derived from an EMBL/GenBank/DDBJ whole genome shotgun (WGS) entry which is preliminary data.</text>
</comment>
<evidence type="ECO:0000256" key="9">
    <source>
        <dbReference type="ARBA" id="ARBA00023299"/>
    </source>
</evidence>
<evidence type="ECO:0000256" key="4">
    <source>
        <dbReference type="ARBA" id="ARBA00012640"/>
    </source>
</evidence>
<organism evidence="12 13">
    <name type="scientific">Triparma laevis f. longispina</name>
    <dbReference type="NCBI Taxonomy" id="1714387"/>
    <lineage>
        <taxon>Eukaryota</taxon>
        <taxon>Sar</taxon>
        <taxon>Stramenopiles</taxon>
        <taxon>Ochrophyta</taxon>
        <taxon>Bolidophyceae</taxon>
        <taxon>Parmales</taxon>
        <taxon>Triparmaceae</taxon>
        <taxon>Triparma</taxon>
    </lineage>
</organism>
<evidence type="ECO:0000256" key="5">
    <source>
        <dbReference type="ARBA" id="ARBA00022605"/>
    </source>
</evidence>
<sequence>MLTRLLTRSSPLLPLLSRSTRLMSTSSVGLDVLGAKTALKSCDCVCFDVDSTVITEEGIDVLAEFLGKGEEVSAWTAKAMGGNVKFEDALEARLGLIEPSKPKILECLEKHPFELSPGVQKFIEMLHSKNVDVWLVSGGFRIMIEPIASVLNIPHENILANNILHNADGDYTGFDPEEPTSRDLGKPAALSTIQSSKGHQNIIMIGDGATDAQAKPPAVAFIGYGGVQDRDAVREKADWFVYDFEELTDIVSSR</sequence>
<dbReference type="Gene3D" id="3.40.50.1000">
    <property type="entry name" value="HAD superfamily/HAD-like"/>
    <property type="match status" value="1"/>
</dbReference>
<evidence type="ECO:0000256" key="7">
    <source>
        <dbReference type="ARBA" id="ARBA00022801"/>
    </source>
</evidence>
<dbReference type="Proteomes" id="UP001165122">
    <property type="component" value="Unassembled WGS sequence"/>
</dbReference>
<dbReference type="GO" id="GO:0006564">
    <property type="term" value="P:L-serine biosynthetic process"/>
    <property type="evidence" value="ECO:0007669"/>
    <property type="project" value="UniProtKB-KW"/>
</dbReference>
<evidence type="ECO:0000256" key="3">
    <source>
        <dbReference type="ARBA" id="ARBA00009184"/>
    </source>
</evidence>
<evidence type="ECO:0000256" key="10">
    <source>
        <dbReference type="ARBA" id="ARBA00031693"/>
    </source>
</evidence>
<keyword evidence="6" id="KW-0479">Metal-binding</keyword>
<feature type="active site" description="Proton donor" evidence="11">
    <location>
        <position position="50"/>
    </location>
</feature>
<gene>
    <name evidence="12" type="ORF">TrLO_g236</name>
</gene>
<keyword evidence="7" id="KW-0378">Hydrolase</keyword>
<dbReference type="Pfam" id="PF12710">
    <property type="entry name" value="HAD"/>
    <property type="match status" value="1"/>
</dbReference>
<dbReference type="PANTHER" id="PTHR43344">
    <property type="entry name" value="PHOSPHOSERINE PHOSPHATASE"/>
    <property type="match status" value="1"/>
</dbReference>
<dbReference type="InterPro" id="IPR004469">
    <property type="entry name" value="PSP"/>
</dbReference>
<dbReference type="InterPro" id="IPR050582">
    <property type="entry name" value="HAD-like_SerB"/>
</dbReference>
<dbReference type="EMBL" id="BRXW01000506">
    <property type="protein sequence ID" value="GMH61241.1"/>
    <property type="molecule type" value="Genomic_DNA"/>
</dbReference>
<name>A0A9W7A0E7_9STRA</name>
<dbReference type="EC" id="3.1.3.3" evidence="4"/>
<dbReference type="SUPFAM" id="SSF56784">
    <property type="entry name" value="HAD-like"/>
    <property type="match status" value="1"/>
</dbReference>
<dbReference type="GO" id="GO:0005737">
    <property type="term" value="C:cytoplasm"/>
    <property type="evidence" value="ECO:0007669"/>
    <property type="project" value="TreeGrafter"/>
</dbReference>
<dbReference type="AlphaFoldDB" id="A0A9W7A0E7"/>
<feature type="active site" description="Nucleophile" evidence="11">
    <location>
        <position position="48"/>
    </location>
</feature>
<proteinExistence type="inferred from homology"/>
<dbReference type="NCBIfam" id="TIGR01488">
    <property type="entry name" value="HAD-SF-IB"/>
    <property type="match status" value="1"/>
</dbReference>
<comment type="similarity">
    <text evidence="3">Belongs to the HAD-like hydrolase superfamily. SerB family.</text>
</comment>
<evidence type="ECO:0000256" key="6">
    <source>
        <dbReference type="ARBA" id="ARBA00022723"/>
    </source>
</evidence>
<evidence type="ECO:0000256" key="1">
    <source>
        <dbReference type="ARBA" id="ARBA00001946"/>
    </source>
</evidence>
<keyword evidence="13" id="KW-1185">Reference proteome</keyword>
<evidence type="ECO:0000313" key="13">
    <source>
        <dbReference type="Proteomes" id="UP001165122"/>
    </source>
</evidence>
<keyword evidence="5" id="KW-0028">Amino-acid biosynthesis</keyword>
<protein>
    <recommendedName>
        <fullName evidence="4">phosphoserine phosphatase</fullName>
        <ecNumber evidence="4">3.1.3.3</ecNumber>
    </recommendedName>
    <alternativeName>
        <fullName evidence="10">O-phosphoserine phosphohydrolase</fullName>
    </alternativeName>
</protein>
<comment type="cofactor">
    <cofactor evidence="1">
        <name>Mg(2+)</name>
        <dbReference type="ChEBI" id="CHEBI:18420"/>
    </cofactor>
</comment>
<evidence type="ECO:0000256" key="2">
    <source>
        <dbReference type="ARBA" id="ARBA00005135"/>
    </source>
</evidence>
<dbReference type="Gene3D" id="1.10.150.210">
    <property type="entry name" value="Phosphoserine phosphatase, domain 2"/>
    <property type="match status" value="1"/>
</dbReference>
<comment type="pathway">
    <text evidence="2">Amino-acid biosynthesis; L-serine biosynthesis; L-serine from 3-phospho-D-glycerate: step 3/3.</text>
</comment>
<dbReference type="NCBIfam" id="TIGR00338">
    <property type="entry name" value="serB"/>
    <property type="match status" value="1"/>
</dbReference>
<dbReference type="PANTHER" id="PTHR43344:SF2">
    <property type="entry name" value="PHOSPHOSERINE PHOSPHATASE"/>
    <property type="match status" value="1"/>
</dbReference>
<keyword evidence="9" id="KW-0718">Serine biosynthesis</keyword>